<dbReference type="InterPro" id="IPR015046">
    <property type="entry name" value="LciA_Immunity-like"/>
</dbReference>
<dbReference type="Proteomes" id="UP000199599">
    <property type="component" value="Unassembled WGS sequence"/>
</dbReference>
<dbReference type="GO" id="GO:0030153">
    <property type="term" value="P:bacteriocin immunity"/>
    <property type="evidence" value="ECO:0007669"/>
    <property type="project" value="InterPro"/>
</dbReference>
<evidence type="ECO:0000313" key="1">
    <source>
        <dbReference type="EMBL" id="SFD30598.1"/>
    </source>
</evidence>
<sequence>MKREKPKTVLLAEINACLQEPISAKEKRIFLLAKRYLEKKKYLSAIVSSLQNALTPLAIREELSDGGKKIYRLLLDPKFPGKRRFGVGIMSLFRG</sequence>
<gene>
    <name evidence="1" type="ORF">SAMN04487792_0237</name>
</gene>
<accession>A0A1I1REL5</accession>
<name>A0A1I1REL5_9LACO</name>
<dbReference type="Pfam" id="PF08951">
    <property type="entry name" value="EntA_Immun"/>
    <property type="match status" value="1"/>
</dbReference>
<dbReference type="STRING" id="1505723.SAMN04487792_0237"/>
<dbReference type="AlphaFoldDB" id="A0A1I1REL5"/>
<evidence type="ECO:0000313" key="2">
    <source>
        <dbReference type="Proteomes" id="UP000199599"/>
    </source>
</evidence>
<dbReference type="EMBL" id="FOMN01000001">
    <property type="protein sequence ID" value="SFD30598.1"/>
    <property type="molecule type" value="Genomic_DNA"/>
</dbReference>
<dbReference type="RefSeq" id="WP_090092095.1">
    <property type="nucleotide sequence ID" value="NZ_CBCRVU010000001.1"/>
</dbReference>
<proteinExistence type="predicted"/>
<reference evidence="2" key="1">
    <citation type="submission" date="2016-10" db="EMBL/GenBank/DDBJ databases">
        <authorList>
            <person name="Varghese N."/>
            <person name="Submissions S."/>
        </authorList>
    </citation>
    <scope>NUCLEOTIDE SEQUENCE [LARGE SCALE GENOMIC DNA]</scope>
    <source>
        <strain evidence="2">R-53102</strain>
    </source>
</reference>
<protein>
    <submittedName>
        <fullName evidence="1">Enterocin A Immunity</fullName>
    </submittedName>
</protein>
<organism evidence="1 2">
    <name type="scientific">Lactobacillus bombicola</name>
    <dbReference type="NCBI Taxonomy" id="1505723"/>
    <lineage>
        <taxon>Bacteria</taxon>
        <taxon>Bacillati</taxon>
        <taxon>Bacillota</taxon>
        <taxon>Bacilli</taxon>
        <taxon>Lactobacillales</taxon>
        <taxon>Lactobacillaceae</taxon>
        <taxon>Lactobacillus</taxon>
    </lineage>
</organism>
<dbReference type="CDD" id="cd21059">
    <property type="entry name" value="LciA-like"/>
    <property type="match status" value="1"/>
</dbReference>